<dbReference type="InterPro" id="IPR029044">
    <property type="entry name" value="Nucleotide-diphossugar_trans"/>
</dbReference>
<dbReference type="RefSeq" id="WP_187723195.1">
    <property type="nucleotide sequence ID" value="NZ_CP060783.1"/>
</dbReference>
<organism evidence="3 4">
    <name type="scientific">Diaphorobacter aerolatus</name>
    <dbReference type="NCBI Taxonomy" id="1288495"/>
    <lineage>
        <taxon>Bacteria</taxon>
        <taxon>Pseudomonadati</taxon>
        <taxon>Pseudomonadota</taxon>
        <taxon>Betaproteobacteria</taxon>
        <taxon>Burkholderiales</taxon>
        <taxon>Comamonadaceae</taxon>
        <taxon>Diaphorobacter</taxon>
    </lineage>
</organism>
<dbReference type="Proteomes" id="UP000516028">
    <property type="component" value="Chromosome"/>
</dbReference>
<evidence type="ECO:0000256" key="1">
    <source>
        <dbReference type="ARBA" id="ARBA00022842"/>
    </source>
</evidence>
<dbReference type="EMBL" id="CP060783">
    <property type="protein sequence ID" value="QNP47514.1"/>
    <property type="molecule type" value="Genomic_DNA"/>
</dbReference>
<dbReference type="KEGG" id="daer:H9K75_14780"/>
<reference evidence="3 4" key="1">
    <citation type="submission" date="2020-08" db="EMBL/GenBank/DDBJ databases">
        <title>Genome sequence of Diaphorobacter aerolatus KACC 16536T.</title>
        <authorList>
            <person name="Hyun D.-W."/>
            <person name="Bae J.-W."/>
        </authorList>
    </citation>
    <scope>NUCLEOTIDE SEQUENCE [LARGE SCALE GENOMIC DNA]</scope>
    <source>
        <strain evidence="3 4">KACC 16536</strain>
    </source>
</reference>
<protein>
    <submittedName>
        <fullName evidence="3">NTP transferase domain-containing protein</fullName>
    </submittedName>
</protein>
<gene>
    <name evidence="3" type="ORF">H9K75_14780</name>
</gene>
<dbReference type="SUPFAM" id="SSF53448">
    <property type="entry name" value="Nucleotide-diphospho-sugar transferases"/>
    <property type="match status" value="1"/>
</dbReference>
<dbReference type="PANTHER" id="PTHR43777">
    <property type="entry name" value="MOLYBDENUM COFACTOR CYTIDYLYLTRANSFERASE"/>
    <property type="match status" value="1"/>
</dbReference>
<dbReference type="AlphaFoldDB" id="A0A7H0GGU8"/>
<evidence type="ECO:0000313" key="4">
    <source>
        <dbReference type="Proteomes" id="UP000516028"/>
    </source>
</evidence>
<keyword evidence="3" id="KW-0808">Transferase</keyword>
<keyword evidence="1" id="KW-0460">Magnesium</keyword>
<accession>A0A7H0GGU8</accession>
<dbReference type="GO" id="GO:0016779">
    <property type="term" value="F:nucleotidyltransferase activity"/>
    <property type="evidence" value="ECO:0007669"/>
    <property type="project" value="UniProtKB-ARBA"/>
</dbReference>
<evidence type="ECO:0000313" key="3">
    <source>
        <dbReference type="EMBL" id="QNP47514.1"/>
    </source>
</evidence>
<name>A0A7H0GGU8_9BURK</name>
<feature type="domain" description="MobA-like NTP transferase" evidence="2">
    <location>
        <begin position="12"/>
        <end position="153"/>
    </location>
</feature>
<keyword evidence="4" id="KW-1185">Reference proteome</keyword>
<evidence type="ECO:0000259" key="2">
    <source>
        <dbReference type="Pfam" id="PF12804"/>
    </source>
</evidence>
<sequence>MQPSHPALPTLVILAAGLGARFRAAGGHTHKLDAPLAGIPVLQRSLDAARQSGLRLHVVRPGDGGDGMGDSIAAGVRAASDANGWLIIPADLPLLLPQTLTLMAQALARGSHEVVVPHYRAQQGHPVAFAASCFARLTALAGDRGAASIVREARERQQVLDLEIDDIGCITDIDTPQDLARAEALLLRRSPLTSLPR</sequence>
<dbReference type="InterPro" id="IPR025877">
    <property type="entry name" value="MobA-like_NTP_Trfase"/>
</dbReference>
<proteinExistence type="predicted"/>
<dbReference type="PANTHER" id="PTHR43777:SF1">
    <property type="entry name" value="MOLYBDENUM COFACTOR CYTIDYLYLTRANSFERASE"/>
    <property type="match status" value="1"/>
</dbReference>
<dbReference type="Gene3D" id="3.90.550.10">
    <property type="entry name" value="Spore Coat Polysaccharide Biosynthesis Protein SpsA, Chain A"/>
    <property type="match status" value="2"/>
</dbReference>
<dbReference type="Pfam" id="PF12804">
    <property type="entry name" value="NTP_transf_3"/>
    <property type="match status" value="1"/>
</dbReference>